<comment type="similarity">
    <text evidence="2">Belongs to the NPH3 family.</text>
</comment>
<sequence length="111" mass="12601">EIYGKSKKKIEPQQEHEKRVVLETIVGLLPREKNAISISFLSMLLRAAKYLDTTVVCKLDLEKRIGLQLSQAVLDDILIPSFCFDGDTMFDGDTVQQIMMNYAYPALSDMD</sequence>
<dbReference type="Pfam" id="PF03000">
    <property type="entry name" value="NPH3"/>
    <property type="match status" value="1"/>
</dbReference>
<gene>
    <name evidence="4" type="ORF">Ccrd_007948</name>
</gene>
<feature type="non-terminal residue" evidence="4">
    <location>
        <position position="1"/>
    </location>
</feature>
<feature type="domain" description="NPH3" evidence="3">
    <location>
        <begin position="1"/>
        <end position="111"/>
    </location>
</feature>
<dbReference type="InterPro" id="IPR043454">
    <property type="entry name" value="NPH3/RPT2-like"/>
</dbReference>
<protein>
    <submittedName>
        <fullName evidence="4">NPH3 domain-containing protein</fullName>
    </submittedName>
</protein>
<dbReference type="PANTHER" id="PTHR32370">
    <property type="entry name" value="OS12G0117600 PROTEIN"/>
    <property type="match status" value="1"/>
</dbReference>
<dbReference type="PROSITE" id="PS51649">
    <property type="entry name" value="NPH3"/>
    <property type="match status" value="1"/>
</dbReference>
<evidence type="ECO:0000256" key="1">
    <source>
        <dbReference type="ARBA" id="ARBA00022786"/>
    </source>
</evidence>
<comment type="caution">
    <text evidence="4">The sequence shown here is derived from an EMBL/GenBank/DDBJ whole genome shotgun (WGS) entry which is preliminary data.</text>
</comment>
<dbReference type="GO" id="GO:0016567">
    <property type="term" value="P:protein ubiquitination"/>
    <property type="evidence" value="ECO:0007669"/>
    <property type="project" value="UniProtKB-UniPathway"/>
</dbReference>
<organism evidence="4 5">
    <name type="scientific">Cynara cardunculus var. scolymus</name>
    <name type="common">Globe artichoke</name>
    <name type="synonym">Cynara scolymus</name>
    <dbReference type="NCBI Taxonomy" id="59895"/>
    <lineage>
        <taxon>Eukaryota</taxon>
        <taxon>Viridiplantae</taxon>
        <taxon>Streptophyta</taxon>
        <taxon>Embryophyta</taxon>
        <taxon>Tracheophyta</taxon>
        <taxon>Spermatophyta</taxon>
        <taxon>Magnoliopsida</taxon>
        <taxon>eudicotyledons</taxon>
        <taxon>Gunneridae</taxon>
        <taxon>Pentapetalae</taxon>
        <taxon>asterids</taxon>
        <taxon>campanulids</taxon>
        <taxon>Asterales</taxon>
        <taxon>Asteraceae</taxon>
        <taxon>Carduoideae</taxon>
        <taxon>Cardueae</taxon>
        <taxon>Carduinae</taxon>
        <taxon>Cynara</taxon>
    </lineage>
</organism>
<dbReference type="AlphaFoldDB" id="A0A103XG74"/>
<dbReference type="STRING" id="59895.A0A103XG74"/>
<dbReference type="InterPro" id="IPR027356">
    <property type="entry name" value="NPH3_dom"/>
</dbReference>
<dbReference type="Proteomes" id="UP000243975">
    <property type="component" value="Unassembled WGS sequence"/>
</dbReference>
<evidence type="ECO:0000313" key="4">
    <source>
        <dbReference type="EMBL" id="KVH90121.1"/>
    </source>
</evidence>
<evidence type="ECO:0000259" key="3">
    <source>
        <dbReference type="PROSITE" id="PS51649"/>
    </source>
</evidence>
<keyword evidence="5" id="KW-1185">Reference proteome</keyword>
<name>A0A103XG74_CYNCS</name>
<reference evidence="4 5" key="1">
    <citation type="journal article" date="2016" name="Sci. Rep.">
        <title>The genome sequence of the outbreeding globe artichoke constructed de novo incorporating a phase-aware low-pass sequencing strategy of F1 progeny.</title>
        <authorList>
            <person name="Scaglione D."/>
            <person name="Reyes-Chin-Wo S."/>
            <person name="Acquadro A."/>
            <person name="Froenicke L."/>
            <person name="Portis E."/>
            <person name="Beitel C."/>
            <person name="Tirone M."/>
            <person name="Mauro R."/>
            <person name="Lo Monaco A."/>
            <person name="Mauromicale G."/>
            <person name="Faccioli P."/>
            <person name="Cattivelli L."/>
            <person name="Rieseberg L."/>
            <person name="Michelmore R."/>
            <person name="Lanteri S."/>
        </authorList>
    </citation>
    <scope>NUCLEOTIDE SEQUENCE [LARGE SCALE GENOMIC DNA]</scope>
    <source>
        <strain evidence="4">2C</strain>
    </source>
</reference>
<dbReference type="OMA" id="EHHELRI"/>
<dbReference type="UniPathway" id="UPA00143"/>
<dbReference type="EMBL" id="LEKV01005118">
    <property type="protein sequence ID" value="KVH90121.1"/>
    <property type="molecule type" value="Genomic_DNA"/>
</dbReference>
<evidence type="ECO:0000256" key="2">
    <source>
        <dbReference type="PROSITE-ProRule" id="PRU00982"/>
    </source>
</evidence>
<evidence type="ECO:0000313" key="5">
    <source>
        <dbReference type="Proteomes" id="UP000243975"/>
    </source>
</evidence>
<keyword evidence="1" id="KW-0833">Ubl conjugation pathway</keyword>
<accession>A0A103XG74</accession>
<proteinExistence type="inferred from homology"/>
<dbReference type="Gramene" id="KVH90121">
    <property type="protein sequence ID" value="KVH90121"/>
    <property type="gene ID" value="Ccrd_007948"/>
</dbReference>